<proteinExistence type="predicted"/>
<dbReference type="Proteomes" id="UP000649617">
    <property type="component" value="Unassembled WGS sequence"/>
</dbReference>
<dbReference type="EMBL" id="CAJNIZ010043742">
    <property type="protein sequence ID" value="CAE7667297.1"/>
    <property type="molecule type" value="Genomic_DNA"/>
</dbReference>
<evidence type="ECO:0000313" key="2">
    <source>
        <dbReference type="Proteomes" id="UP000649617"/>
    </source>
</evidence>
<name>A0A812W1V3_SYMPI</name>
<feature type="non-terminal residue" evidence="1">
    <location>
        <position position="1"/>
    </location>
</feature>
<gene>
    <name evidence="1" type="primary">RPS6</name>
    <name evidence="1" type="ORF">SPIL2461_LOCUS18293</name>
</gene>
<accession>A0A812W1V3</accession>
<reference evidence="1" key="1">
    <citation type="submission" date="2021-02" db="EMBL/GenBank/DDBJ databases">
        <authorList>
            <person name="Dougan E. K."/>
            <person name="Rhodes N."/>
            <person name="Thang M."/>
            <person name="Chan C."/>
        </authorList>
    </citation>
    <scope>NUCLEOTIDE SEQUENCE</scope>
</reference>
<dbReference type="OrthoDB" id="10688961at2759"/>
<feature type="non-terminal residue" evidence="1">
    <location>
        <position position="63"/>
    </location>
</feature>
<keyword evidence="2" id="KW-1185">Reference proteome</keyword>
<evidence type="ECO:0000313" key="1">
    <source>
        <dbReference type="EMBL" id="CAE7667297.1"/>
    </source>
</evidence>
<dbReference type="AlphaFoldDB" id="A0A812W1V3"/>
<comment type="caution">
    <text evidence="1">The sequence shown here is derived from an EMBL/GenBank/DDBJ whole genome shotgun (WGS) entry which is preliminary data.</text>
</comment>
<sequence length="63" mass="7059">QLTVIQQFKIDWGEPFSSILVALEVMAFDMDMISISCVAPMDPVMKFTTRTLLVLVFFAVAAM</sequence>
<organism evidence="1 2">
    <name type="scientific">Symbiodinium pilosum</name>
    <name type="common">Dinoflagellate</name>
    <dbReference type="NCBI Taxonomy" id="2952"/>
    <lineage>
        <taxon>Eukaryota</taxon>
        <taxon>Sar</taxon>
        <taxon>Alveolata</taxon>
        <taxon>Dinophyceae</taxon>
        <taxon>Suessiales</taxon>
        <taxon>Symbiodiniaceae</taxon>
        <taxon>Symbiodinium</taxon>
    </lineage>
</organism>
<protein>
    <submittedName>
        <fullName evidence="1">RPS6 protein</fullName>
    </submittedName>
</protein>